<proteinExistence type="inferred from homology"/>
<evidence type="ECO:0000313" key="7">
    <source>
        <dbReference type="Proteomes" id="UP000243425"/>
    </source>
</evidence>
<dbReference type="InterPro" id="IPR047575">
    <property type="entry name" value="Sm"/>
</dbReference>
<geneLocation type="nucleomorph" evidence="6"/>
<accession>Q3LWJ8</accession>
<organism evidence="6 7">
    <name type="scientific">Bigelowiella natans</name>
    <name type="common">Pedinomonas minutissima</name>
    <name type="synonym">Chlorarachnion sp. (strain CCMP621)</name>
    <dbReference type="NCBI Taxonomy" id="227086"/>
    <lineage>
        <taxon>Eukaryota</taxon>
        <taxon>Sar</taxon>
        <taxon>Rhizaria</taxon>
        <taxon>Cercozoa</taxon>
        <taxon>Chlorarachniophyceae</taxon>
        <taxon>Bigelowiella</taxon>
    </lineage>
</organism>
<evidence type="ECO:0000256" key="1">
    <source>
        <dbReference type="ARBA" id="ARBA00022728"/>
    </source>
</evidence>
<dbReference type="AlphaFoldDB" id="Q3LWJ8"/>
<dbReference type="GO" id="GO:0071013">
    <property type="term" value="C:catalytic step 2 spliceosome"/>
    <property type="evidence" value="ECO:0007669"/>
    <property type="project" value="TreeGrafter"/>
</dbReference>
<comment type="similarity">
    <text evidence="4">Belongs to the snRNP Sm proteins family. SmF/LSm6 subfamily.</text>
</comment>
<keyword evidence="1 4" id="KW-0747">Spliceosome</keyword>
<gene>
    <name evidence="6" type="primary">snRNP-F</name>
</gene>
<dbReference type="GO" id="GO:0000398">
    <property type="term" value="P:mRNA splicing, via spliceosome"/>
    <property type="evidence" value="ECO:0007669"/>
    <property type="project" value="InterPro"/>
</dbReference>
<protein>
    <submittedName>
        <fullName evidence="6">mRNA splicing factor snRNP-F</fullName>
    </submittedName>
</protein>
<dbReference type="PIRSF" id="PIRSF006609">
    <property type="entry name" value="snRNP_SmF"/>
    <property type="match status" value="1"/>
</dbReference>
<reference evidence="6 7" key="1">
    <citation type="journal article" date="2006" name="Proc. Natl. Acad. Sci. U.S.A.">
        <title>Complete nucleotide sequence of the chlorarachniophyte nucleomorph: nature's smallest nucleus.</title>
        <authorList>
            <person name="Gilson P.R."/>
            <person name="Su V."/>
            <person name="Slamovits C.H."/>
            <person name="Reith M.E."/>
            <person name="Keeling P.J."/>
            <person name="McFadden G.I."/>
        </authorList>
    </citation>
    <scope>NUCLEOTIDE SEQUENCE [LARGE SCALE GENOMIC DNA]</scope>
    <source>
        <strain evidence="7">CCMP621</strain>
    </source>
</reference>
<keyword evidence="6" id="KW-0542">Nucleomorph</keyword>
<evidence type="ECO:0000313" key="6">
    <source>
        <dbReference type="EMBL" id="ABA27168.1"/>
    </source>
</evidence>
<name>Q3LWJ8_BIGNA</name>
<evidence type="ECO:0000256" key="3">
    <source>
        <dbReference type="ARBA" id="ARBA00023274"/>
    </source>
</evidence>
<dbReference type="SUPFAM" id="SSF50182">
    <property type="entry name" value="Sm-like ribonucleoproteins"/>
    <property type="match status" value="1"/>
</dbReference>
<dbReference type="GO" id="GO:0034715">
    <property type="term" value="C:pICln-Sm protein complex"/>
    <property type="evidence" value="ECO:0007669"/>
    <property type="project" value="TreeGrafter"/>
</dbReference>
<dbReference type="GO" id="GO:0005685">
    <property type="term" value="C:U1 snRNP"/>
    <property type="evidence" value="ECO:0007669"/>
    <property type="project" value="TreeGrafter"/>
</dbReference>
<keyword evidence="4" id="KW-0694">RNA-binding</keyword>
<evidence type="ECO:0000256" key="4">
    <source>
        <dbReference type="PIRNR" id="PIRNR006609"/>
    </source>
</evidence>
<dbReference type="InterPro" id="IPR010920">
    <property type="entry name" value="LSM_dom_sf"/>
</dbReference>
<feature type="domain" description="Sm" evidence="5">
    <location>
        <begin position="6"/>
        <end position="78"/>
    </location>
</feature>
<evidence type="ECO:0000259" key="5">
    <source>
        <dbReference type="PROSITE" id="PS52002"/>
    </source>
</evidence>
<dbReference type="InterPro" id="IPR016487">
    <property type="entry name" value="Lsm6/sSmF"/>
</dbReference>
<dbReference type="GeneID" id="5788342"/>
<dbReference type="Pfam" id="PF01423">
    <property type="entry name" value="LSM"/>
    <property type="match status" value="1"/>
</dbReference>
<evidence type="ECO:0000256" key="2">
    <source>
        <dbReference type="ARBA" id="ARBA00023187"/>
    </source>
</evidence>
<sequence length="78" mass="8910">MKKFCNPKPFLKNLVGEKITIYVILKDYSFNGILVSFDSWMNIQMFNTNESIKGMNIGPIGEIFLKCSCIQTIEPNLS</sequence>
<dbReference type="InterPro" id="IPR001163">
    <property type="entry name" value="Sm_dom_euk/arc"/>
</dbReference>
<dbReference type="PROSITE" id="PS52002">
    <property type="entry name" value="SM"/>
    <property type="match status" value="1"/>
</dbReference>
<dbReference type="PANTHER" id="PTHR11021">
    <property type="entry name" value="SMALL NUCLEAR RIBONUCLEOPROTEIN F SNRNP-F"/>
    <property type="match status" value="1"/>
</dbReference>
<dbReference type="Gene3D" id="2.30.30.100">
    <property type="match status" value="1"/>
</dbReference>
<keyword evidence="3 4" id="KW-0687">Ribonucleoprotein</keyword>
<keyword evidence="2 4" id="KW-0508">mRNA splicing</keyword>
<dbReference type="RefSeq" id="XP_001712780.1">
    <property type="nucleotide sequence ID" value="XM_001712728.1"/>
</dbReference>
<dbReference type="SMART" id="SM00651">
    <property type="entry name" value="Sm"/>
    <property type="match status" value="1"/>
</dbReference>
<dbReference type="GO" id="GO:0003723">
    <property type="term" value="F:RNA binding"/>
    <property type="evidence" value="ECO:0007669"/>
    <property type="project" value="UniProtKB-UniRule"/>
</dbReference>
<keyword evidence="4" id="KW-0539">Nucleus</keyword>
<dbReference type="PANTHER" id="PTHR11021:SF0">
    <property type="entry name" value="SMALL NUCLEAR RIBONUCLEOPROTEIN F"/>
    <property type="match status" value="1"/>
</dbReference>
<comment type="subcellular location">
    <subcellularLocation>
        <location evidence="4">Nucleus</location>
    </subcellularLocation>
</comment>
<keyword evidence="4" id="KW-0507">mRNA processing</keyword>
<dbReference type="Proteomes" id="UP000243425">
    <property type="component" value="Nucleomorph 1"/>
</dbReference>
<dbReference type="EMBL" id="DQ158856">
    <property type="protein sequence ID" value="ABA27168.1"/>
    <property type="molecule type" value="Genomic_DNA"/>
</dbReference>